<dbReference type="AlphaFoldDB" id="A0A251R1R3"/>
<evidence type="ECO:0000256" key="3">
    <source>
        <dbReference type="ARBA" id="ARBA00022771"/>
    </source>
</evidence>
<evidence type="ECO:0000256" key="8">
    <source>
        <dbReference type="ARBA" id="ARBA00023242"/>
    </source>
</evidence>
<dbReference type="Gramene" id="ONI29936">
    <property type="protein sequence ID" value="ONI29936"/>
    <property type="gene ID" value="PRUPE_1G223500"/>
</dbReference>
<evidence type="ECO:0000256" key="4">
    <source>
        <dbReference type="ARBA" id="ARBA00022833"/>
    </source>
</evidence>
<dbReference type="Proteomes" id="UP000006882">
    <property type="component" value="Chromosome G1"/>
</dbReference>
<evidence type="ECO:0000256" key="11">
    <source>
        <dbReference type="SAM" id="SignalP"/>
    </source>
</evidence>
<accession>A0A251R1R3</accession>
<dbReference type="SUPFAM" id="SSF103612">
    <property type="entry name" value="SBT domain"/>
    <property type="match status" value="1"/>
</dbReference>
<keyword evidence="8" id="KW-0539">Nucleus</keyword>
<feature type="chain" id="PRO_5013349762" description="SBP-type domain-containing protein" evidence="11">
    <location>
        <begin position="27"/>
        <end position="386"/>
    </location>
</feature>
<dbReference type="FunFam" id="4.10.1100.10:FF:000001">
    <property type="entry name" value="Squamosa promoter-binding-like protein 14"/>
    <property type="match status" value="1"/>
</dbReference>
<keyword evidence="11" id="KW-0732">Signal</keyword>
<keyword evidence="6" id="KW-0238">DNA-binding</keyword>
<comment type="subcellular location">
    <subcellularLocation>
        <location evidence="1">Nucleus</location>
    </subcellularLocation>
</comment>
<feature type="region of interest" description="Disordered" evidence="10">
    <location>
        <begin position="175"/>
        <end position="194"/>
    </location>
</feature>
<dbReference type="Pfam" id="PF03110">
    <property type="entry name" value="SBP"/>
    <property type="match status" value="1"/>
</dbReference>
<evidence type="ECO:0000256" key="7">
    <source>
        <dbReference type="ARBA" id="ARBA00023163"/>
    </source>
</evidence>
<dbReference type="PROSITE" id="PS51141">
    <property type="entry name" value="ZF_SBP"/>
    <property type="match status" value="1"/>
</dbReference>
<dbReference type="GO" id="GO:0000976">
    <property type="term" value="F:transcription cis-regulatory region binding"/>
    <property type="evidence" value="ECO:0000318"/>
    <property type="project" value="GO_Central"/>
</dbReference>
<feature type="compositionally biased region" description="Basic residues" evidence="10">
    <location>
        <begin position="175"/>
        <end position="184"/>
    </location>
</feature>
<dbReference type="STRING" id="3760.A0A251R1R3"/>
<keyword evidence="5" id="KW-0805">Transcription regulation</keyword>
<proteinExistence type="predicted"/>
<keyword evidence="14" id="KW-1185">Reference proteome</keyword>
<keyword evidence="7" id="KW-0804">Transcription</keyword>
<feature type="compositionally biased region" description="Low complexity" evidence="10">
    <location>
        <begin position="85"/>
        <end position="95"/>
    </location>
</feature>
<evidence type="ECO:0000259" key="12">
    <source>
        <dbReference type="PROSITE" id="PS51141"/>
    </source>
</evidence>
<dbReference type="GO" id="GO:0008270">
    <property type="term" value="F:zinc ion binding"/>
    <property type="evidence" value="ECO:0007669"/>
    <property type="project" value="UniProtKB-KW"/>
</dbReference>
<dbReference type="PANTHER" id="PTHR31251">
    <property type="entry name" value="SQUAMOSA PROMOTER-BINDING-LIKE PROTEIN 4"/>
    <property type="match status" value="1"/>
</dbReference>
<reference evidence="13 14" key="1">
    <citation type="journal article" date="2013" name="Nat. Genet.">
        <title>The high-quality draft genome of peach (Prunus persica) identifies unique patterns of genetic diversity, domestication and genome evolution.</title>
        <authorList>
            <consortium name="International Peach Genome Initiative"/>
            <person name="Verde I."/>
            <person name="Abbott A.G."/>
            <person name="Scalabrin S."/>
            <person name="Jung S."/>
            <person name="Shu S."/>
            <person name="Marroni F."/>
            <person name="Zhebentyayeva T."/>
            <person name="Dettori M.T."/>
            <person name="Grimwood J."/>
            <person name="Cattonaro F."/>
            <person name="Zuccolo A."/>
            <person name="Rossini L."/>
            <person name="Jenkins J."/>
            <person name="Vendramin E."/>
            <person name="Meisel L.A."/>
            <person name="Decroocq V."/>
            <person name="Sosinski B."/>
            <person name="Prochnik S."/>
            <person name="Mitros T."/>
            <person name="Policriti A."/>
            <person name="Cipriani G."/>
            <person name="Dondini L."/>
            <person name="Ficklin S."/>
            <person name="Goodstein D.M."/>
            <person name="Xuan P."/>
            <person name="Del Fabbro C."/>
            <person name="Aramini V."/>
            <person name="Copetti D."/>
            <person name="Gonzalez S."/>
            <person name="Horner D.S."/>
            <person name="Falchi R."/>
            <person name="Lucas S."/>
            <person name="Mica E."/>
            <person name="Maldonado J."/>
            <person name="Lazzari B."/>
            <person name="Bielenberg D."/>
            <person name="Pirona R."/>
            <person name="Miculan M."/>
            <person name="Barakat A."/>
            <person name="Testolin R."/>
            <person name="Stella A."/>
            <person name="Tartarini S."/>
            <person name="Tonutti P."/>
            <person name="Arus P."/>
            <person name="Orellana A."/>
            <person name="Wells C."/>
            <person name="Main D."/>
            <person name="Vizzotto G."/>
            <person name="Silva H."/>
            <person name="Salamini F."/>
            <person name="Schmutz J."/>
            <person name="Morgante M."/>
            <person name="Rokhsar D.S."/>
        </authorList>
    </citation>
    <scope>NUCLEOTIDE SEQUENCE [LARGE SCALE GENOMIC DNA]</scope>
    <source>
        <strain evidence="14">cv. Nemared</strain>
    </source>
</reference>
<feature type="signal peptide" evidence="11">
    <location>
        <begin position="1"/>
        <end position="26"/>
    </location>
</feature>
<organism evidence="13 14">
    <name type="scientific">Prunus persica</name>
    <name type="common">Peach</name>
    <name type="synonym">Amygdalus persica</name>
    <dbReference type="NCBI Taxonomy" id="3760"/>
    <lineage>
        <taxon>Eukaryota</taxon>
        <taxon>Viridiplantae</taxon>
        <taxon>Streptophyta</taxon>
        <taxon>Embryophyta</taxon>
        <taxon>Tracheophyta</taxon>
        <taxon>Spermatophyta</taxon>
        <taxon>Magnoliopsida</taxon>
        <taxon>eudicotyledons</taxon>
        <taxon>Gunneridae</taxon>
        <taxon>Pentapetalae</taxon>
        <taxon>rosids</taxon>
        <taxon>fabids</taxon>
        <taxon>Rosales</taxon>
        <taxon>Rosaceae</taxon>
        <taxon>Amygdaloideae</taxon>
        <taxon>Amygdaleae</taxon>
        <taxon>Prunus</taxon>
    </lineage>
</organism>
<evidence type="ECO:0000313" key="14">
    <source>
        <dbReference type="Proteomes" id="UP000006882"/>
    </source>
</evidence>
<evidence type="ECO:0000256" key="1">
    <source>
        <dbReference type="ARBA" id="ARBA00004123"/>
    </source>
</evidence>
<dbReference type="GO" id="GO:0001216">
    <property type="term" value="F:DNA-binding transcription activator activity"/>
    <property type="evidence" value="ECO:0000318"/>
    <property type="project" value="GO_Central"/>
</dbReference>
<dbReference type="SMR" id="A0A251R1R3"/>
<keyword evidence="3 9" id="KW-0863">Zinc-finger</keyword>
<keyword evidence="4" id="KW-0862">Zinc</keyword>
<gene>
    <name evidence="13" type="ORF">PRUPE_1G223500</name>
</gene>
<protein>
    <recommendedName>
        <fullName evidence="12">SBP-type domain-containing protein</fullName>
    </recommendedName>
</protein>
<dbReference type="GO" id="GO:0005634">
    <property type="term" value="C:nucleus"/>
    <property type="evidence" value="ECO:0000318"/>
    <property type="project" value="GO_Central"/>
</dbReference>
<dbReference type="InterPro" id="IPR036893">
    <property type="entry name" value="SBP_sf"/>
</dbReference>
<keyword evidence="2" id="KW-0479">Metal-binding</keyword>
<sequence>MLNYTCSCFFSLFYFLFSGFLYNLDGGDQTKASFVLHFCLISRLPSEAEDCIRKTRGYLLIKFETCDLGNMENGSRGKLKDPGVSMMKSSSSAASLKRPRRTNNGAQIASCLVDGCSSDLSECRDYHRRHKVCELHSKTSKVTIKGQEQRFCQQCSRFHSLEEFDEGKRSCRRRLAGHNKRRRKPQLEPMSSNLGRFLSSYQGPRFLQFGSPQVCPTNAVMNSAWGGAMKAENDDVILHSHSQLSETRRNLFPGSLSCEQSIESMLSQASACQQLVGTNFALGNSGNSHKMFANGLYCDVESNRALSLLSSTPASRGEIGLSHAGQSSSIWPPQPLIPRLRYNVLGMEDDAAISNLVADGSSNANNMHFQGMFQIISDGSTAGAPH</sequence>
<evidence type="ECO:0000256" key="10">
    <source>
        <dbReference type="SAM" id="MobiDB-lite"/>
    </source>
</evidence>
<dbReference type="Gene3D" id="4.10.1100.10">
    <property type="entry name" value="Transcription factor, SBP-box domain"/>
    <property type="match status" value="1"/>
</dbReference>
<evidence type="ECO:0000256" key="2">
    <source>
        <dbReference type="ARBA" id="ARBA00022723"/>
    </source>
</evidence>
<name>A0A251R1R3_PRUPE</name>
<dbReference type="EMBL" id="CM007651">
    <property type="protein sequence ID" value="ONI29936.1"/>
    <property type="molecule type" value="Genomic_DNA"/>
</dbReference>
<evidence type="ECO:0000313" key="13">
    <source>
        <dbReference type="EMBL" id="ONI29936.1"/>
    </source>
</evidence>
<evidence type="ECO:0000256" key="5">
    <source>
        <dbReference type="ARBA" id="ARBA00023015"/>
    </source>
</evidence>
<feature type="region of interest" description="Disordered" evidence="10">
    <location>
        <begin position="77"/>
        <end position="101"/>
    </location>
</feature>
<feature type="domain" description="SBP-type" evidence="12">
    <location>
        <begin position="108"/>
        <end position="185"/>
    </location>
</feature>
<evidence type="ECO:0000256" key="6">
    <source>
        <dbReference type="ARBA" id="ARBA00023125"/>
    </source>
</evidence>
<dbReference type="InterPro" id="IPR044817">
    <property type="entry name" value="SBP-like"/>
</dbReference>
<evidence type="ECO:0000256" key="9">
    <source>
        <dbReference type="PROSITE-ProRule" id="PRU00470"/>
    </source>
</evidence>
<dbReference type="PANTHER" id="PTHR31251:SF207">
    <property type="entry name" value="SQUAMOSA PROMOTER-BINDING-LIKE PROTEIN 13A-RELATED"/>
    <property type="match status" value="1"/>
</dbReference>
<dbReference type="InterPro" id="IPR004333">
    <property type="entry name" value="SBP_dom"/>
</dbReference>